<sequence>MPATNKAQNNGKGNRIRQLGEGLDATITGGLNATEQLVKNHESTVRGDKNMSTQNKTCNTSNVAGDGNGLYQDGNGNISDVKANDTRVVHFGSNHETNAGEDGDDVVRGSLPNWWSWEWGMGVWERLKPMAGGGKGKVAK</sequence>
<evidence type="ECO:0000313" key="3">
    <source>
        <dbReference type="Proteomes" id="UP001174934"/>
    </source>
</evidence>
<reference evidence="2" key="1">
    <citation type="submission" date="2023-06" db="EMBL/GenBank/DDBJ databases">
        <title>Genome-scale phylogeny and comparative genomics of the fungal order Sordariales.</title>
        <authorList>
            <consortium name="Lawrence Berkeley National Laboratory"/>
            <person name="Hensen N."/>
            <person name="Bonometti L."/>
            <person name="Westerberg I."/>
            <person name="Brannstrom I.O."/>
            <person name="Guillou S."/>
            <person name="Cros-Aarteil S."/>
            <person name="Calhoun S."/>
            <person name="Haridas S."/>
            <person name="Kuo A."/>
            <person name="Mondo S."/>
            <person name="Pangilinan J."/>
            <person name="Riley R."/>
            <person name="LaButti K."/>
            <person name="Andreopoulos B."/>
            <person name="Lipzen A."/>
            <person name="Chen C."/>
            <person name="Yanf M."/>
            <person name="Daum C."/>
            <person name="Ng V."/>
            <person name="Clum A."/>
            <person name="Steindorff A."/>
            <person name="Ohm R."/>
            <person name="Martin F."/>
            <person name="Silar P."/>
            <person name="Natvig D."/>
            <person name="Lalanne C."/>
            <person name="Gautier V."/>
            <person name="Ament-velasquez S.L."/>
            <person name="Kruys A."/>
            <person name="Hutchinson M.I."/>
            <person name="Powell A.J."/>
            <person name="Barry K."/>
            <person name="Miller A.N."/>
            <person name="Grigoriev I.V."/>
            <person name="Debuchy R."/>
            <person name="Gladieux P."/>
            <person name="Thoren M.H."/>
            <person name="Johannesson H."/>
        </authorList>
    </citation>
    <scope>NUCLEOTIDE SEQUENCE</scope>
    <source>
        <strain evidence="2">SMH3391-2</strain>
    </source>
</reference>
<feature type="region of interest" description="Disordered" evidence="1">
    <location>
        <begin position="41"/>
        <end position="78"/>
    </location>
</feature>
<keyword evidence="3" id="KW-1185">Reference proteome</keyword>
<evidence type="ECO:0000313" key="2">
    <source>
        <dbReference type="EMBL" id="KAK0621964.1"/>
    </source>
</evidence>
<evidence type="ECO:0000256" key="1">
    <source>
        <dbReference type="SAM" id="MobiDB-lite"/>
    </source>
</evidence>
<dbReference type="AlphaFoldDB" id="A0AA40C220"/>
<accession>A0AA40C220</accession>
<organism evidence="2 3">
    <name type="scientific">Bombardia bombarda</name>
    <dbReference type="NCBI Taxonomy" id="252184"/>
    <lineage>
        <taxon>Eukaryota</taxon>
        <taxon>Fungi</taxon>
        <taxon>Dikarya</taxon>
        <taxon>Ascomycota</taxon>
        <taxon>Pezizomycotina</taxon>
        <taxon>Sordariomycetes</taxon>
        <taxon>Sordariomycetidae</taxon>
        <taxon>Sordariales</taxon>
        <taxon>Lasiosphaeriaceae</taxon>
        <taxon>Bombardia</taxon>
    </lineage>
</organism>
<dbReference type="Proteomes" id="UP001174934">
    <property type="component" value="Unassembled WGS sequence"/>
</dbReference>
<feature type="compositionally biased region" description="Polar residues" evidence="1">
    <location>
        <begin position="50"/>
        <end position="63"/>
    </location>
</feature>
<comment type="caution">
    <text evidence="2">The sequence shown here is derived from an EMBL/GenBank/DDBJ whole genome shotgun (WGS) entry which is preliminary data.</text>
</comment>
<name>A0AA40C220_9PEZI</name>
<protein>
    <submittedName>
        <fullName evidence="2">Uncharacterized protein</fullName>
    </submittedName>
</protein>
<proteinExistence type="predicted"/>
<dbReference type="EMBL" id="JAULSR010000004">
    <property type="protein sequence ID" value="KAK0621964.1"/>
    <property type="molecule type" value="Genomic_DNA"/>
</dbReference>
<gene>
    <name evidence="2" type="ORF">B0T17DRAFT_618337</name>
</gene>